<organism evidence="1 2">
    <name type="scientific">Brachionus plicatilis</name>
    <name type="common">Marine rotifer</name>
    <name type="synonym">Brachionus muelleri</name>
    <dbReference type="NCBI Taxonomy" id="10195"/>
    <lineage>
        <taxon>Eukaryota</taxon>
        <taxon>Metazoa</taxon>
        <taxon>Spiralia</taxon>
        <taxon>Gnathifera</taxon>
        <taxon>Rotifera</taxon>
        <taxon>Eurotatoria</taxon>
        <taxon>Monogononta</taxon>
        <taxon>Pseudotrocha</taxon>
        <taxon>Ploima</taxon>
        <taxon>Brachionidae</taxon>
        <taxon>Brachionus</taxon>
    </lineage>
</organism>
<comment type="caution">
    <text evidence="1">The sequence shown here is derived from an EMBL/GenBank/DDBJ whole genome shotgun (WGS) entry which is preliminary data.</text>
</comment>
<dbReference type="EMBL" id="REGN01012884">
    <property type="protein sequence ID" value="RMZ94667.1"/>
    <property type="molecule type" value="Genomic_DNA"/>
</dbReference>
<evidence type="ECO:0000313" key="2">
    <source>
        <dbReference type="Proteomes" id="UP000276133"/>
    </source>
</evidence>
<gene>
    <name evidence="1" type="ORF">BpHYR1_001280</name>
</gene>
<dbReference type="Proteomes" id="UP000276133">
    <property type="component" value="Unassembled WGS sequence"/>
</dbReference>
<keyword evidence="2" id="KW-1185">Reference proteome</keyword>
<sequence length="66" mass="7746">MRTCFSCGNSLSWSMACQSFIFSLLRTRIFRFLNREQLVAESPKQFVLKFLRLFSLSTRCSRLGND</sequence>
<dbReference type="AlphaFoldDB" id="A0A3M7P7F3"/>
<protein>
    <submittedName>
        <fullName evidence="1">Uncharacterized protein</fullName>
    </submittedName>
</protein>
<accession>A0A3M7P7F3</accession>
<proteinExistence type="predicted"/>
<name>A0A3M7P7F3_BRAPC</name>
<reference evidence="1 2" key="1">
    <citation type="journal article" date="2018" name="Sci. Rep.">
        <title>Genomic signatures of local adaptation to the degree of environmental predictability in rotifers.</title>
        <authorList>
            <person name="Franch-Gras L."/>
            <person name="Hahn C."/>
            <person name="Garcia-Roger E.M."/>
            <person name="Carmona M.J."/>
            <person name="Serra M."/>
            <person name="Gomez A."/>
        </authorList>
    </citation>
    <scope>NUCLEOTIDE SEQUENCE [LARGE SCALE GENOMIC DNA]</scope>
    <source>
        <strain evidence="1">HYR1</strain>
    </source>
</reference>
<evidence type="ECO:0000313" key="1">
    <source>
        <dbReference type="EMBL" id="RMZ94667.1"/>
    </source>
</evidence>
<dbReference type="PROSITE" id="PS51257">
    <property type="entry name" value="PROKAR_LIPOPROTEIN"/>
    <property type="match status" value="1"/>
</dbReference>